<dbReference type="GO" id="GO:0031080">
    <property type="term" value="C:nuclear pore outer ring"/>
    <property type="evidence" value="ECO:0007669"/>
    <property type="project" value="TreeGrafter"/>
</dbReference>
<evidence type="ECO:0000256" key="7">
    <source>
        <dbReference type="RuleBase" id="RU365072"/>
    </source>
</evidence>
<comment type="function">
    <text evidence="7">Functions as a component of the nuclear pore complex (NPC).</text>
</comment>
<accession>A0AAV7G8T8</accession>
<dbReference type="Gene3D" id="1.20.190.50">
    <property type="match status" value="1"/>
</dbReference>
<dbReference type="AlphaFoldDB" id="A0AAV7G8T8"/>
<evidence type="ECO:0000256" key="1">
    <source>
        <dbReference type="ARBA" id="ARBA00022448"/>
    </source>
</evidence>
<comment type="subcellular location">
    <subcellularLocation>
        <location evidence="7">Nucleus</location>
        <location evidence="7">Nuclear pore complex</location>
    </subcellularLocation>
    <subcellularLocation>
        <location evidence="7">Nucleus membrane</location>
    </subcellularLocation>
</comment>
<dbReference type="PANTHER" id="PTHR13003:SF2">
    <property type="entry name" value="NUCLEAR PORE COMPLEX PROTEIN NUP107"/>
    <property type="match status" value="1"/>
</dbReference>
<dbReference type="GO" id="GO:0006406">
    <property type="term" value="P:mRNA export from nucleus"/>
    <property type="evidence" value="ECO:0007669"/>
    <property type="project" value="TreeGrafter"/>
</dbReference>
<dbReference type="GO" id="GO:0000973">
    <property type="term" value="P:post-transcriptional tethering of RNA polymerase II gene DNA at nuclear periphery"/>
    <property type="evidence" value="ECO:0007669"/>
    <property type="project" value="TreeGrafter"/>
</dbReference>
<keyword evidence="6 7" id="KW-0539">Nucleus</keyword>
<dbReference type="EMBL" id="JAGFBR010000017">
    <property type="protein sequence ID" value="KAH0452229.1"/>
    <property type="molecule type" value="Genomic_DNA"/>
</dbReference>
<keyword evidence="10" id="KW-1185">Reference proteome</keyword>
<dbReference type="GO" id="GO:0017056">
    <property type="term" value="F:structural constituent of nuclear pore"/>
    <property type="evidence" value="ECO:0007669"/>
    <property type="project" value="UniProtKB-UniRule"/>
</dbReference>
<evidence type="ECO:0000313" key="10">
    <source>
        <dbReference type="Proteomes" id="UP000775213"/>
    </source>
</evidence>
<dbReference type="Pfam" id="PF04121">
    <property type="entry name" value="Nup84_Nup100"/>
    <property type="match status" value="1"/>
</dbReference>
<dbReference type="InterPro" id="IPR007252">
    <property type="entry name" value="Nup84/Nup107"/>
</dbReference>
<evidence type="ECO:0000256" key="8">
    <source>
        <dbReference type="SAM" id="MobiDB-lite"/>
    </source>
</evidence>
<keyword evidence="4 7" id="KW-0811">Translocation</keyword>
<dbReference type="PANTHER" id="PTHR13003">
    <property type="entry name" value="NUP107-RELATED"/>
    <property type="match status" value="1"/>
</dbReference>
<evidence type="ECO:0000313" key="9">
    <source>
        <dbReference type="EMBL" id="KAH0452229.1"/>
    </source>
</evidence>
<dbReference type="GO" id="GO:0031965">
    <property type="term" value="C:nuclear membrane"/>
    <property type="evidence" value="ECO:0007669"/>
    <property type="project" value="UniProtKB-SubCell"/>
</dbReference>
<name>A0AAV7G8T8_DENCH</name>
<dbReference type="GO" id="GO:0006606">
    <property type="term" value="P:protein import into nucleus"/>
    <property type="evidence" value="ECO:0007669"/>
    <property type="project" value="TreeGrafter"/>
</dbReference>
<sequence length="1097" mass="124407">MEADMDTSPSYFNPEDLSSREKYRRYRKRQSTSSTSPLFGNSVSKVSGARLLYEGNIIQRRPNAALLLEEIKQEAESYDLDGLEQSVPKTKYSLKGRESFDDHGLVESNTSYNLAQSSQLVKLLKQEDELLVDGGETTFSLFASLLDSALQGLIPFPDLILQFENTCRSVSESIRYEVGWRHRVVEDKFMQQKAKSLLDEAASWSLLWYLFGKGNLSLSILKVLYDEGNEELPRDLIMCPPTSHQEACQFVSTNFTAELCLRIVLWLEGLATKALELEKKFKGCYVGSYLPSSGVWHHTQRFLKRRINDPSVVHHMDFDAPTREGAQLLPDDKKQDEALLEDVWILLRAGHIDEACELCRSAGQPWRASTLCPFGGLDILPSIEAMAKNGKPRFLQAIELESGIAHQLRLWKWACYCASEKIAEQDGGKYEMAVYAAQCSNLKRMLSICEDWESACWAMAKSWLDVQVDLHLTSFQRGRDAEKPYGDDTVGISSRGPSAGPETWPDHVVDQQPRDFPSLLQKLHSGEIVHEAVSRACKEQHRQIEMNLMLCDIPYLLDLIWLWISPSEDEQNGLRPHGDPQMIRFGAHLSLLLRYLLDDEMKDAFKEKLMTVGDNILQMYAMFLFSEHHEELVGVYASQITRHYCIDLFVEMMELRLNSSIHIKHKLFRSAIEYLPFSMEDQSKASFEDIIERVLSRSREMKASKNVEKPSDVVEQHRLQSLQKAMAIQWLCFTPPTTVSDFETISAKLLIRALIHSNILFREFALISLWRIPKMPIGAHMLLSFLAEPLKQPKEALLSFDDYNVLENLHEFEDWRQYYSCDATYRSWLKLEWENSAVPPADLSSEEKERAIVAARETLNSSLSLLLREGTPWLNAIENCPLELTSGIFLDLHAYGMLCLPSGECLCPDATLCTTLTSALYSSVSEEEALKRQLMVNVSVSLTNNDCLEVALRCLAIEGDGLGLHESNDGGLLATVMAAGFKGELARFQAGVSLEISHMDAWYSDTDGSFQIPATYVVKGLCRKCCLPEIILRCMQVSVSLAESGESDDHHDELIELVASGMLPLFSQQQLQEFLLFERHCSLYKMELREEPSAVDD</sequence>
<comment type="similarity">
    <text evidence="7">Belongs to the nucleoporin Nup84/Nup107 family.</text>
</comment>
<comment type="caution">
    <text evidence="9">The sequence shown here is derived from an EMBL/GenBank/DDBJ whole genome shotgun (WGS) entry which is preliminary data.</text>
</comment>
<keyword evidence="2" id="KW-0509">mRNA transport</keyword>
<evidence type="ECO:0000256" key="6">
    <source>
        <dbReference type="ARBA" id="ARBA00023242"/>
    </source>
</evidence>
<comment type="subunit">
    <text evidence="7">Part of the nuclear pore complex (NPC).</text>
</comment>
<dbReference type="Proteomes" id="UP000775213">
    <property type="component" value="Unassembled WGS sequence"/>
</dbReference>
<gene>
    <name evidence="9" type="ORF">IEQ34_019528</name>
</gene>
<evidence type="ECO:0000256" key="3">
    <source>
        <dbReference type="ARBA" id="ARBA00022927"/>
    </source>
</evidence>
<feature type="region of interest" description="Disordered" evidence="8">
    <location>
        <begin position="482"/>
        <end position="504"/>
    </location>
</feature>
<organism evidence="9 10">
    <name type="scientific">Dendrobium chrysotoxum</name>
    <name type="common">Orchid</name>
    <dbReference type="NCBI Taxonomy" id="161865"/>
    <lineage>
        <taxon>Eukaryota</taxon>
        <taxon>Viridiplantae</taxon>
        <taxon>Streptophyta</taxon>
        <taxon>Embryophyta</taxon>
        <taxon>Tracheophyta</taxon>
        <taxon>Spermatophyta</taxon>
        <taxon>Magnoliopsida</taxon>
        <taxon>Liliopsida</taxon>
        <taxon>Asparagales</taxon>
        <taxon>Orchidaceae</taxon>
        <taxon>Epidendroideae</taxon>
        <taxon>Malaxideae</taxon>
        <taxon>Dendrobiinae</taxon>
        <taxon>Dendrobium</taxon>
    </lineage>
</organism>
<keyword evidence="3" id="KW-0653">Protein transport</keyword>
<protein>
    <recommendedName>
        <fullName evidence="7">Nuclear pore complex protein</fullName>
    </recommendedName>
</protein>
<proteinExistence type="inferred from homology"/>
<dbReference type="FunFam" id="1.20.190.50:FF:000006">
    <property type="entry name" value="Nuclear pore complex protein"/>
    <property type="match status" value="1"/>
</dbReference>
<feature type="region of interest" description="Disordered" evidence="8">
    <location>
        <begin position="1"/>
        <end position="39"/>
    </location>
</feature>
<evidence type="ECO:0000256" key="4">
    <source>
        <dbReference type="ARBA" id="ARBA00023010"/>
    </source>
</evidence>
<keyword evidence="1 7" id="KW-0813">Transport</keyword>
<reference evidence="9 10" key="1">
    <citation type="journal article" date="2021" name="Hortic Res">
        <title>Chromosome-scale assembly of the Dendrobium chrysotoxum genome enhances the understanding of orchid evolution.</title>
        <authorList>
            <person name="Zhang Y."/>
            <person name="Zhang G.Q."/>
            <person name="Zhang D."/>
            <person name="Liu X.D."/>
            <person name="Xu X.Y."/>
            <person name="Sun W.H."/>
            <person name="Yu X."/>
            <person name="Zhu X."/>
            <person name="Wang Z.W."/>
            <person name="Zhao X."/>
            <person name="Zhong W.Y."/>
            <person name="Chen H."/>
            <person name="Yin W.L."/>
            <person name="Huang T."/>
            <person name="Niu S.C."/>
            <person name="Liu Z.J."/>
        </authorList>
    </citation>
    <scope>NUCLEOTIDE SEQUENCE [LARGE SCALE GENOMIC DNA]</scope>
    <source>
        <strain evidence="9">Lindl</strain>
    </source>
</reference>
<evidence type="ECO:0000256" key="5">
    <source>
        <dbReference type="ARBA" id="ARBA00023132"/>
    </source>
</evidence>
<keyword evidence="5 7" id="KW-0906">Nuclear pore complex</keyword>
<dbReference type="Gene3D" id="1.10.3450.20">
    <property type="match status" value="1"/>
</dbReference>
<evidence type="ECO:0000256" key="2">
    <source>
        <dbReference type="ARBA" id="ARBA00022816"/>
    </source>
</evidence>
<keyword evidence="7" id="KW-0472">Membrane</keyword>